<dbReference type="Proteomes" id="UP000308365">
    <property type="component" value="Unassembled WGS sequence"/>
</dbReference>
<protein>
    <submittedName>
        <fullName evidence="2">Uncharacterized protein</fullName>
    </submittedName>
</protein>
<gene>
    <name evidence="2" type="ORF">EI555_017086</name>
</gene>
<proteinExistence type="predicted"/>
<evidence type="ECO:0000256" key="1">
    <source>
        <dbReference type="SAM" id="MobiDB-lite"/>
    </source>
</evidence>
<evidence type="ECO:0000313" key="2">
    <source>
        <dbReference type="EMBL" id="TKC41940.1"/>
    </source>
</evidence>
<feature type="region of interest" description="Disordered" evidence="1">
    <location>
        <begin position="47"/>
        <end position="120"/>
    </location>
</feature>
<organism evidence="2 3">
    <name type="scientific">Monodon monoceros</name>
    <name type="common">Narwhal</name>
    <name type="synonym">Ceratodon monodon</name>
    <dbReference type="NCBI Taxonomy" id="40151"/>
    <lineage>
        <taxon>Eukaryota</taxon>
        <taxon>Metazoa</taxon>
        <taxon>Chordata</taxon>
        <taxon>Craniata</taxon>
        <taxon>Vertebrata</taxon>
        <taxon>Euteleostomi</taxon>
        <taxon>Mammalia</taxon>
        <taxon>Eutheria</taxon>
        <taxon>Laurasiatheria</taxon>
        <taxon>Artiodactyla</taxon>
        <taxon>Whippomorpha</taxon>
        <taxon>Cetacea</taxon>
        <taxon>Odontoceti</taxon>
        <taxon>Monodontidae</taxon>
        <taxon>Monodon</taxon>
    </lineage>
</organism>
<comment type="caution">
    <text evidence="2">The sequence shown here is derived from an EMBL/GenBank/DDBJ whole genome shotgun (WGS) entry which is preliminary data.</text>
</comment>
<dbReference type="AlphaFoldDB" id="A0A4V5P8E5"/>
<reference evidence="3" key="1">
    <citation type="journal article" date="2019" name="IScience">
        <title>Narwhal Genome Reveals Long-Term Low Genetic Diversity despite Current Large Abundance Size.</title>
        <authorList>
            <person name="Westbury M.V."/>
            <person name="Petersen B."/>
            <person name="Garde E."/>
            <person name="Heide-Jorgensen M.P."/>
            <person name="Lorenzen E.D."/>
        </authorList>
    </citation>
    <scope>NUCLEOTIDE SEQUENCE [LARGE SCALE GENOMIC DNA]</scope>
</reference>
<evidence type="ECO:0000313" key="3">
    <source>
        <dbReference type="Proteomes" id="UP000308365"/>
    </source>
</evidence>
<sequence length="120" mass="12529">PSALYLWYLNRDGGIIFVVGLSCLTSPRGKLQLVPIQGNRAGTLLVPGPPESAGACSEDAGAGSPRHGRGSHTLAGKGVNAETHNPEGVRASSFHRIACPGQRPPEPTTVCLNSERTAKY</sequence>
<feature type="non-terminal residue" evidence="2">
    <location>
        <position position="1"/>
    </location>
</feature>
<accession>A0A4V5P8E5</accession>
<feature type="compositionally biased region" description="Polar residues" evidence="1">
    <location>
        <begin position="110"/>
        <end position="120"/>
    </location>
</feature>
<name>A0A4V5P8E5_MONMO</name>
<dbReference type="EMBL" id="RWIC01000593">
    <property type="protein sequence ID" value="TKC41940.1"/>
    <property type="molecule type" value="Genomic_DNA"/>
</dbReference>